<feature type="domain" description="CYTH" evidence="1">
    <location>
        <begin position="2"/>
        <end position="149"/>
    </location>
</feature>
<dbReference type="CDD" id="cd07891">
    <property type="entry name" value="CYTH-like_CthTTM-like_1"/>
    <property type="match status" value="1"/>
</dbReference>
<dbReference type="InterPro" id="IPR012042">
    <property type="entry name" value="NeuTTM/CthTTM-like"/>
</dbReference>
<proteinExistence type="predicted"/>
<dbReference type="RefSeq" id="WP_186975435.1">
    <property type="nucleotide sequence ID" value="NZ_JACOOH010000002.1"/>
</dbReference>
<sequence>MGLEIERKFLVKGDYKTDASKSTRITQGYLSSVPERTVRVRLKGNKGYLTVKGAGNESGASRYEWEKEIPAEEAKELLQLCEPGIIDKTRYLVPHGNHLFEVDEFHGANAGLVLAEIELANESEHFEHPAWLGEEVTGDERYYNAMLSKNPYTKWNTLGS</sequence>
<dbReference type="Gene3D" id="2.40.320.10">
    <property type="entry name" value="Hypothetical Protein Pfu-838710-001"/>
    <property type="match status" value="1"/>
</dbReference>
<evidence type="ECO:0000313" key="2">
    <source>
        <dbReference type="EMBL" id="MBC5620773.1"/>
    </source>
</evidence>
<dbReference type="SMART" id="SM01118">
    <property type="entry name" value="CYTH"/>
    <property type="match status" value="1"/>
</dbReference>
<reference evidence="2 3" key="1">
    <citation type="submission" date="2020-08" db="EMBL/GenBank/DDBJ databases">
        <title>Genome public.</title>
        <authorList>
            <person name="Liu C."/>
            <person name="Sun Q."/>
        </authorList>
    </citation>
    <scope>NUCLEOTIDE SEQUENCE [LARGE SCALE GENOMIC DNA]</scope>
    <source>
        <strain evidence="2 3">NSJ-56</strain>
    </source>
</reference>
<name>A0ABR7CYN4_9BACT</name>
<organism evidence="2 3">
    <name type="scientific">Butyricimonas hominis</name>
    <dbReference type="NCBI Taxonomy" id="2763032"/>
    <lineage>
        <taxon>Bacteria</taxon>
        <taxon>Pseudomonadati</taxon>
        <taxon>Bacteroidota</taxon>
        <taxon>Bacteroidia</taxon>
        <taxon>Bacteroidales</taxon>
        <taxon>Odoribacteraceae</taxon>
        <taxon>Butyricimonas</taxon>
    </lineage>
</organism>
<dbReference type="PROSITE" id="PS51707">
    <property type="entry name" value="CYTH"/>
    <property type="match status" value="1"/>
</dbReference>
<protein>
    <submittedName>
        <fullName evidence="2">CYTH domain-containing protein</fullName>
    </submittedName>
</protein>
<dbReference type="PIRSF" id="PIRSF016487">
    <property type="entry name" value="CYTH_UCP016487"/>
    <property type="match status" value="1"/>
</dbReference>
<dbReference type="PANTHER" id="PTHR40114:SF1">
    <property type="entry name" value="SLR0698 PROTEIN"/>
    <property type="match status" value="1"/>
</dbReference>
<dbReference type="SUPFAM" id="SSF55154">
    <property type="entry name" value="CYTH-like phosphatases"/>
    <property type="match status" value="1"/>
</dbReference>
<evidence type="ECO:0000313" key="3">
    <source>
        <dbReference type="Proteomes" id="UP000646484"/>
    </source>
</evidence>
<dbReference type="Proteomes" id="UP000646484">
    <property type="component" value="Unassembled WGS sequence"/>
</dbReference>
<evidence type="ECO:0000259" key="1">
    <source>
        <dbReference type="PROSITE" id="PS51707"/>
    </source>
</evidence>
<comment type="caution">
    <text evidence="2">The sequence shown here is derived from an EMBL/GenBank/DDBJ whole genome shotgun (WGS) entry which is preliminary data.</text>
</comment>
<keyword evidence="3" id="KW-1185">Reference proteome</keyword>
<dbReference type="InterPro" id="IPR033469">
    <property type="entry name" value="CYTH-like_dom_sf"/>
</dbReference>
<dbReference type="PANTHER" id="PTHR40114">
    <property type="entry name" value="SLR0698 PROTEIN"/>
    <property type="match status" value="1"/>
</dbReference>
<accession>A0ABR7CYN4</accession>
<dbReference type="InterPro" id="IPR023577">
    <property type="entry name" value="CYTH_domain"/>
</dbReference>
<gene>
    <name evidence="2" type="ORF">H8S64_06650</name>
</gene>
<dbReference type="Pfam" id="PF01928">
    <property type="entry name" value="CYTH"/>
    <property type="match status" value="1"/>
</dbReference>
<dbReference type="EMBL" id="JACOOH010000002">
    <property type="protein sequence ID" value="MBC5620773.1"/>
    <property type="molecule type" value="Genomic_DNA"/>
</dbReference>